<dbReference type="Proteomes" id="UP000000270">
    <property type="component" value="Chromosome"/>
</dbReference>
<dbReference type="Pfam" id="PF12098">
    <property type="entry name" value="DUF3574"/>
    <property type="match status" value="1"/>
</dbReference>
<protein>
    <recommendedName>
        <fullName evidence="3">DUF3574 domain-containing protein</fullName>
    </recommendedName>
</protein>
<dbReference type="InterPro" id="IPR021957">
    <property type="entry name" value="DUF3574"/>
</dbReference>
<evidence type="ECO:0000313" key="2">
    <source>
        <dbReference type="Proteomes" id="UP000000270"/>
    </source>
</evidence>
<dbReference type="eggNOG" id="COG2913">
    <property type="taxonomic scope" value="Bacteria"/>
</dbReference>
<organism evidence="1 2">
    <name type="scientific">Azorhizobium caulinodans (strain ATCC 43989 / DSM 5975 / JCM 20966 / LMG 6465 / NBRC 14845 / NCIMB 13405 / ORS 571)</name>
    <dbReference type="NCBI Taxonomy" id="438753"/>
    <lineage>
        <taxon>Bacteria</taxon>
        <taxon>Pseudomonadati</taxon>
        <taxon>Pseudomonadota</taxon>
        <taxon>Alphaproteobacteria</taxon>
        <taxon>Hyphomicrobiales</taxon>
        <taxon>Xanthobacteraceae</taxon>
        <taxon>Azorhizobium</taxon>
    </lineage>
</organism>
<reference evidence="1 2" key="3">
    <citation type="journal article" date="2008" name="BMC Genomics">
        <title>The genome of the versatile nitrogen fixer Azorhizobium caulinodans ORS571.</title>
        <authorList>
            <person name="Lee KB."/>
            <person name="Backer P.D."/>
            <person name="Aono T."/>
            <person name="Liu CT."/>
            <person name="Suzuki S."/>
            <person name="Suzuki T."/>
            <person name="Kaneko T."/>
            <person name="Yamada M."/>
            <person name="Tabata S."/>
            <person name="Kupfer D.M."/>
            <person name="Najar F.Z."/>
            <person name="Wiley G.B."/>
            <person name="Roe B."/>
            <person name="Binnewies T.T."/>
            <person name="Ussery D.W."/>
            <person name="D'Haeze W."/>
            <person name="Herder J.D."/>
            <person name="Gevers D."/>
            <person name="Vereecke D."/>
            <person name="Holsters M."/>
            <person name="Oyaizu H."/>
        </authorList>
    </citation>
    <scope>NUCLEOTIDE SEQUENCE [LARGE SCALE GENOMIC DNA]</scope>
    <source>
        <strain evidence="2">ATCC 43989 / DSM 5975 / JCM 20966 / LMG 6465 / NBRC 14845 / NCIMB 13405 / ORS 571</strain>
    </source>
</reference>
<gene>
    <name evidence="1" type="ordered locus">AZC_3687</name>
</gene>
<evidence type="ECO:0000313" key="1">
    <source>
        <dbReference type="EMBL" id="BAF89685.1"/>
    </source>
</evidence>
<reference evidence="2" key="2">
    <citation type="submission" date="2007-04" db="EMBL/GenBank/DDBJ databases">
        <title>Complete genome sequence of the nitrogen-fixing bacterium Azorhizobium caulinodans ORS571.</title>
        <authorList>
            <person name="Lee K.B."/>
            <person name="Backer P.D."/>
            <person name="Aono T."/>
            <person name="Liu C.T."/>
            <person name="Suzuki S."/>
            <person name="Suzuki T."/>
            <person name="Kaneko T."/>
            <person name="Yamada M."/>
            <person name="Tabata S."/>
            <person name="Kupfer D.M."/>
            <person name="Najar F.Z."/>
            <person name="Wiley G.B."/>
            <person name="Roe B."/>
            <person name="Binnewies T."/>
            <person name="Ussery D."/>
            <person name="Vereecke D."/>
            <person name="Gevers D."/>
            <person name="Holsters M."/>
            <person name="Oyaizu H."/>
        </authorList>
    </citation>
    <scope>NUCLEOTIDE SEQUENCE [LARGE SCALE GENOMIC DNA]</scope>
    <source>
        <strain evidence="2">ATCC 43989 / DSM 5975 / JCM 20966 / LMG 6465 / NBRC 14845 / NCIMB 13405 / ORS 571</strain>
    </source>
</reference>
<evidence type="ECO:0008006" key="3">
    <source>
        <dbReference type="Google" id="ProtNLM"/>
    </source>
</evidence>
<reference evidence="1 2" key="5">
    <citation type="journal article" date="2010" name="Appl. Environ. Microbiol.">
        <title>phrR-like gene praR of Azorhizobium caulinodans ORS571 is essential for symbiosis with Sesbania rostrata and is involved in expression of reb genes.</title>
        <authorList>
            <person name="Akiba N."/>
            <person name="Aono T."/>
            <person name="Toyazaki H."/>
            <person name="Sato S."/>
            <person name="Oyaizu H."/>
        </authorList>
    </citation>
    <scope>NUCLEOTIDE SEQUENCE [LARGE SCALE GENOMIC DNA]</scope>
    <source>
        <strain evidence="2">ATCC 43989 / DSM 5975 / JCM 20966 / LMG 6465 / NBRC 14845 / NCIMB 13405 / ORS 571</strain>
    </source>
</reference>
<dbReference type="EMBL" id="AP009384">
    <property type="protein sequence ID" value="BAF89685.1"/>
    <property type="molecule type" value="Genomic_DNA"/>
</dbReference>
<name>A8IN06_AZOC5</name>
<dbReference type="KEGG" id="azc:AZC_3687"/>
<proteinExistence type="predicted"/>
<keyword evidence="2" id="KW-1185">Reference proteome</keyword>
<sequence>MASSTAAVSPLELEGHRRSAAVPFRPLLVPVVLLCGLTAAAAQGQAPAPAASPGWAATPWADSVMLETQLFFSLSTADGAGVSEQQFAQFMEDVVRPRFPDGMTVLDAYGQGAGAAGGIAAMLHAGTKMVLLVHPNTPDAQSKVGEVKAQYKARFPGAGIRHLDFPVRITP</sequence>
<dbReference type="HOGENOM" id="CLU_122289_0_0_5"/>
<reference evidence="1 2" key="6">
    <citation type="journal article" date="2011" name="Appl. Environ. Microbiol.">
        <title>Involvement of the azorhizobial chromosome partition gene (parA) in the onset of bacteroid differentiation during Sesbania rostrata stem nodule development.</title>
        <authorList>
            <person name="Liu CT."/>
            <person name="Lee KB."/>
            <person name="Wang YS."/>
            <person name="Peng MH."/>
            <person name="Lee KT."/>
            <person name="Suzuki S."/>
            <person name="Suzuki T."/>
            <person name="Oyaizu H."/>
        </authorList>
    </citation>
    <scope>NUCLEOTIDE SEQUENCE [LARGE SCALE GENOMIC DNA]</scope>
    <source>
        <strain evidence="2">ATCC 43989 / DSM 5975 / JCM 20966 / LMG 6465 / NBRC 14845 / NCIMB 13405 / ORS 571</strain>
    </source>
</reference>
<reference evidence="1 2" key="1">
    <citation type="journal article" date="2007" name="Appl. Environ. Microbiol.">
        <title>Rhizobial factors required for stem nodule maturation and maintenance in Sesbania rostrata-Azorhizobium caulinodans ORS571 symbiosis.</title>
        <authorList>
            <person name="Suzuki S."/>
            <person name="Aono T."/>
            <person name="Lee KB."/>
            <person name="Suzuki T."/>
            <person name="Liu CT."/>
            <person name="Miwa H."/>
            <person name="Wakao S."/>
            <person name="Iki T."/>
            <person name="Oyaizu H."/>
        </authorList>
    </citation>
    <scope>NUCLEOTIDE SEQUENCE [LARGE SCALE GENOMIC DNA]</scope>
    <source>
        <strain evidence="2">ATCC 43989 / DSM 5975 / JCM 20966 / LMG 6465 / NBRC 14845 / NCIMB 13405 / ORS 571</strain>
    </source>
</reference>
<reference evidence="1 2" key="4">
    <citation type="journal article" date="2009" name="Appl. Environ. Microbiol.">
        <title>Comparative genome-wide transcriptional profiling of Azorhizobium caulinodans ORS571 grown under free-living and symbiotic conditions.</title>
        <authorList>
            <person name="Tsukada S."/>
            <person name="Aono T."/>
            <person name="Akiba N."/>
            <person name="Lee KB."/>
            <person name="Liu CT."/>
            <person name="Toyazaki H."/>
            <person name="Oyaizu H."/>
        </authorList>
    </citation>
    <scope>NUCLEOTIDE SEQUENCE [LARGE SCALE GENOMIC DNA]</scope>
    <source>
        <strain evidence="2">ATCC 43989 / DSM 5975 / JCM 20966 / LMG 6465 / NBRC 14845 / NCIMB 13405 / ORS 571</strain>
    </source>
</reference>
<dbReference type="STRING" id="438753.AZC_3687"/>
<accession>A8IN06</accession>
<dbReference type="AlphaFoldDB" id="A8IN06"/>